<comment type="caution">
    <text evidence="2">The sequence shown here is derived from an EMBL/GenBank/DDBJ whole genome shotgun (WGS) entry which is preliminary data.</text>
</comment>
<dbReference type="GeneID" id="68845320"/>
<dbReference type="EMBL" id="AAUW01000003">
    <property type="protein sequence ID" value="EAV45185.1"/>
    <property type="molecule type" value="Genomic_DNA"/>
</dbReference>
<dbReference type="RefSeq" id="WP_006932465.1">
    <property type="nucleotide sequence ID" value="NZ_AAUW01000003.1"/>
</dbReference>
<evidence type="ECO:0000313" key="3">
    <source>
        <dbReference type="Proteomes" id="UP000004848"/>
    </source>
</evidence>
<accession>A0NP22</accession>
<dbReference type="AlphaFoldDB" id="A0NP22"/>
<evidence type="ECO:0000256" key="1">
    <source>
        <dbReference type="SAM" id="Phobius"/>
    </source>
</evidence>
<gene>
    <name evidence="2" type="ORF">SIAM614_17709</name>
</gene>
<organism evidence="2 3">
    <name type="scientific">Roseibium aggregatum (strain ATCC 25650 / DSM 13394 / JCM 20685 / NBRC 16684 / NCIMB 2208 / IAM 12614 / B1)</name>
    <name type="common">Stappia aggregata</name>
    <dbReference type="NCBI Taxonomy" id="384765"/>
    <lineage>
        <taxon>Bacteria</taxon>
        <taxon>Pseudomonadati</taxon>
        <taxon>Pseudomonadota</taxon>
        <taxon>Alphaproteobacteria</taxon>
        <taxon>Hyphomicrobiales</taxon>
        <taxon>Stappiaceae</taxon>
        <taxon>Roseibium</taxon>
    </lineage>
</organism>
<keyword evidence="1" id="KW-1133">Transmembrane helix</keyword>
<dbReference type="Proteomes" id="UP000004848">
    <property type="component" value="Unassembled WGS sequence"/>
</dbReference>
<protein>
    <submittedName>
        <fullName evidence="2">Uncharacterized protein</fullName>
    </submittedName>
</protein>
<dbReference type="eggNOG" id="ENOG50316T8">
    <property type="taxonomic scope" value="Bacteria"/>
</dbReference>
<name>A0NP22_ROSAI</name>
<sequence>MPETSLPFVILPVFFVVFALFWSLIVFVIAQTGGWSGLANAYPATEKPEGRSWNWRTIRFGLFGNYRNSVNVSLSDAGLYMCPIFLFRIGHKPILIPWKAVSDTHRRDLWFAQTLTLAVPLTGSGEERRVSFYGAEFVDAIEDCLRRNGNALYR</sequence>
<reference evidence="2 3" key="1">
    <citation type="submission" date="2006-05" db="EMBL/GenBank/DDBJ databases">
        <authorList>
            <person name="King G."/>
            <person name="Ferriera S."/>
            <person name="Johnson J."/>
            <person name="Kravitz S."/>
            <person name="Beeson K."/>
            <person name="Sutton G."/>
            <person name="Rogers Y.-H."/>
            <person name="Friedman R."/>
            <person name="Frazier M."/>
            <person name="Venter J.C."/>
        </authorList>
    </citation>
    <scope>NUCLEOTIDE SEQUENCE [LARGE SCALE GENOMIC DNA]</scope>
    <source>
        <strain evidence="3">ATCC 25650 / DSM 13394 / JCM 20685 / NBRC 16684 / NCIMB 2208 / IAM 12614 / B1</strain>
    </source>
</reference>
<feature type="transmembrane region" description="Helical" evidence="1">
    <location>
        <begin position="6"/>
        <end position="30"/>
    </location>
</feature>
<evidence type="ECO:0000313" key="2">
    <source>
        <dbReference type="EMBL" id="EAV45185.1"/>
    </source>
</evidence>
<proteinExistence type="predicted"/>
<keyword evidence="1" id="KW-0472">Membrane</keyword>
<keyword evidence="1" id="KW-0812">Transmembrane</keyword>
<dbReference type="OrthoDB" id="7678662at2"/>